<evidence type="ECO:0000313" key="2">
    <source>
        <dbReference type="EMBL" id="CAF4383169.1"/>
    </source>
</evidence>
<dbReference type="Proteomes" id="UP000663866">
    <property type="component" value="Unassembled WGS sequence"/>
</dbReference>
<evidence type="ECO:0000256" key="1">
    <source>
        <dbReference type="SAM" id="MobiDB-lite"/>
    </source>
</evidence>
<name>A0A820N406_9BILA</name>
<feature type="compositionally biased region" description="Basic and acidic residues" evidence="1">
    <location>
        <begin position="92"/>
        <end position="102"/>
    </location>
</feature>
<protein>
    <submittedName>
        <fullName evidence="2">Uncharacterized protein</fullName>
    </submittedName>
</protein>
<keyword evidence="3" id="KW-1185">Reference proteome</keyword>
<feature type="region of interest" description="Disordered" evidence="1">
    <location>
        <begin position="190"/>
        <end position="234"/>
    </location>
</feature>
<dbReference type="AlphaFoldDB" id="A0A820N406"/>
<feature type="region of interest" description="Disordered" evidence="1">
    <location>
        <begin position="92"/>
        <end position="121"/>
    </location>
</feature>
<dbReference type="EMBL" id="CAJOBG010039216">
    <property type="protein sequence ID" value="CAF4383169.1"/>
    <property type="molecule type" value="Genomic_DNA"/>
</dbReference>
<accession>A0A820N406</accession>
<comment type="caution">
    <text evidence="2">The sequence shown here is derived from an EMBL/GenBank/DDBJ whole genome shotgun (WGS) entry which is preliminary data.</text>
</comment>
<feature type="non-terminal residue" evidence="2">
    <location>
        <position position="1"/>
    </location>
</feature>
<gene>
    <name evidence="2" type="ORF">OVN521_LOCUS33840</name>
</gene>
<reference evidence="2" key="1">
    <citation type="submission" date="2021-02" db="EMBL/GenBank/DDBJ databases">
        <authorList>
            <person name="Nowell W R."/>
        </authorList>
    </citation>
    <scope>NUCLEOTIDE SEQUENCE</scope>
</reference>
<feature type="compositionally biased region" description="Basic residues" evidence="1">
    <location>
        <begin position="223"/>
        <end position="234"/>
    </location>
</feature>
<proteinExistence type="predicted"/>
<sequence length="425" mass="49303">MFSTTNDYQRSYVTQRSPKEKTSYACITYLDEPMEYSIAESKRLLHVNEDGFGIIKEFRKSYNVHVEQTGTQASMERYGLLLERAMKSQMHEEVPSDCEDWKRKKQKENRLKNSTTTVTSNPVSTIREERQMTSSNELLSIIASDDEISTINEKSEKEKLSSLSCQYDSINVKSVSSSKIRVLEREQCSPNFDDDEVEEDKQLSLSSDDDDFDPNVSSNSMKNQHKLSFSKKRSKKQTAKLPIVKRLRFSTHDDEEEKNERLDIEQVLSLVKELNENVLKIENRQIQTTIALERQNKFLKVLCKNQKKLAKCFARHKIPVCLEDDDKELQLNDEQRNNSTVTYERSDGNVIDLLKLQGIKTIDQNECEQRRTLNHSSERNKQIQSIISVANNPYDKTNKCRSLLERASELVDDEFGFTTQSNDDD</sequence>
<organism evidence="2 3">
    <name type="scientific">Rotaria magnacalcarata</name>
    <dbReference type="NCBI Taxonomy" id="392030"/>
    <lineage>
        <taxon>Eukaryota</taxon>
        <taxon>Metazoa</taxon>
        <taxon>Spiralia</taxon>
        <taxon>Gnathifera</taxon>
        <taxon>Rotifera</taxon>
        <taxon>Eurotatoria</taxon>
        <taxon>Bdelloidea</taxon>
        <taxon>Philodinida</taxon>
        <taxon>Philodinidae</taxon>
        <taxon>Rotaria</taxon>
    </lineage>
</organism>
<evidence type="ECO:0000313" key="3">
    <source>
        <dbReference type="Proteomes" id="UP000663866"/>
    </source>
</evidence>